<sequence>MYFCTLLLFTLAFAVVVSGMPTWQGFSSRESMGSLVPGAAAIEAMGLPWERPYYLSVTAPRGLPGNATITYMPEPPLFFVNHDQLFQYTNDSHILNVNVVNTTASNEDPMPYKIVLGNKRAGLLDTVWRWRGILLHFDHGGQTNQGLYYSCLNKAGIWNVYMFLQPTPTPDGCNIVTMSSFAHLELVEQKAS</sequence>
<reference evidence="2 3" key="1">
    <citation type="submission" date="2019-02" db="EMBL/GenBank/DDBJ databases">
        <title>Genome sequencing of the rare red list fungi Bondarzewia mesenterica.</title>
        <authorList>
            <person name="Buettner E."/>
            <person name="Kellner H."/>
        </authorList>
    </citation>
    <scope>NUCLEOTIDE SEQUENCE [LARGE SCALE GENOMIC DNA]</scope>
    <source>
        <strain evidence="2 3">DSM 108281</strain>
    </source>
</reference>
<organism evidence="2 3">
    <name type="scientific">Bondarzewia mesenterica</name>
    <dbReference type="NCBI Taxonomy" id="1095465"/>
    <lineage>
        <taxon>Eukaryota</taxon>
        <taxon>Fungi</taxon>
        <taxon>Dikarya</taxon>
        <taxon>Basidiomycota</taxon>
        <taxon>Agaricomycotina</taxon>
        <taxon>Agaricomycetes</taxon>
        <taxon>Russulales</taxon>
        <taxon>Bondarzewiaceae</taxon>
        <taxon>Bondarzewia</taxon>
    </lineage>
</organism>
<proteinExistence type="predicted"/>
<evidence type="ECO:0000256" key="1">
    <source>
        <dbReference type="SAM" id="SignalP"/>
    </source>
</evidence>
<name>A0A4S4M627_9AGAM</name>
<comment type="caution">
    <text evidence="2">The sequence shown here is derived from an EMBL/GenBank/DDBJ whole genome shotgun (WGS) entry which is preliminary data.</text>
</comment>
<evidence type="ECO:0000313" key="3">
    <source>
        <dbReference type="Proteomes" id="UP000310158"/>
    </source>
</evidence>
<keyword evidence="3" id="KW-1185">Reference proteome</keyword>
<dbReference type="Proteomes" id="UP000310158">
    <property type="component" value="Unassembled WGS sequence"/>
</dbReference>
<keyword evidence="1" id="KW-0732">Signal</keyword>
<gene>
    <name evidence="2" type="ORF">EW146_g1454</name>
</gene>
<accession>A0A4S4M627</accession>
<evidence type="ECO:0000313" key="2">
    <source>
        <dbReference type="EMBL" id="THH19781.1"/>
    </source>
</evidence>
<dbReference type="EMBL" id="SGPL01000036">
    <property type="protein sequence ID" value="THH19781.1"/>
    <property type="molecule type" value="Genomic_DNA"/>
</dbReference>
<feature type="signal peptide" evidence="1">
    <location>
        <begin position="1"/>
        <end position="19"/>
    </location>
</feature>
<dbReference type="AlphaFoldDB" id="A0A4S4M627"/>
<feature type="chain" id="PRO_5020947746" description="Ubiquitin 3 binding protein But2 C-terminal domain-containing protein" evidence="1">
    <location>
        <begin position="20"/>
        <end position="192"/>
    </location>
</feature>
<protein>
    <recommendedName>
        <fullName evidence="4">Ubiquitin 3 binding protein But2 C-terminal domain-containing protein</fullName>
    </recommendedName>
</protein>
<dbReference type="OrthoDB" id="3229881at2759"/>
<evidence type="ECO:0008006" key="4">
    <source>
        <dbReference type="Google" id="ProtNLM"/>
    </source>
</evidence>